<name>A8WIC6_PROMP</name>
<evidence type="ECO:0000313" key="1">
    <source>
        <dbReference type="EMBL" id="CAP16411.1"/>
    </source>
</evidence>
<dbReference type="HOGENOM" id="CLU_3121465_0_0_3"/>
<dbReference type="EMBL" id="BX548174">
    <property type="protein sequence ID" value="CAP16411.1"/>
    <property type="molecule type" value="Genomic_DNA"/>
</dbReference>
<dbReference type="STRING" id="59919.PMM1907"/>
<gene>
    <name evidence="1" type="ordered locus">PMM1907</name>
</gene>
<dbReference type="RefSeq" id="WP_173027995.1">
    <property type="nucleotide sequence ID" value="NC_005072.1"/>
</dbReference>
<dbReference type="KEGG" id="pmm:PMM1907"/>
<organism evidence="1 2">
    <name type="scientific">Prochlorococcus marinus subsp. pastoris (strain CCMP1986 / NIES-2087 / MED4)</name>
    <dbReference type="NCBI Taxonomy" id="59919"/>
    <lineage>
        <taxon>Bacteria</taxon>
        <taxon>Bacillati</taxon>
        <taxon>Cyanobacteriota</taxon>
        <taxon>Cyanophyceae</taxon>
        <taxon>Synechococcales</taxon>
        <taxon>Prochlorococcaceae</taxon>
        <taxon>Prochlorococcus</taxon>
    </lineage>
</organism>
<dbReference type="Proteomes" id="UP000001026">
    <property type="component" value="Chromosome"/>
</dbReference>
<accession>A8WIC6</accession>
<evidence type="ECO:0000313" key="2">
    <source>
        <dbReference type="Proteomes" id="UP000001026"/>
    </source>
</evidence>
<reference evidence="1 2" key="1">
    <citation type="journal article" date="2003" name="Nature">
        <title>Genome divergence in two Prochlorococcus ecotypes reflects oceanic niche differentiation.</title>
        <authorList>
            <person name="Rocap G."/>
            <person name="Larimer F.W."/>
            <person name="Lamerdin J.E."/>
            <person name="Malfatti S."/>
            <person name="Chain P."/>
            <person name="Ahlgren N.A."/>
            <person name="Arellano A."/>
            <person name="Coleman M."/>
            <person name="Hauser L."/>
            <person name="Hess W.R."/>
            <person name="Johnson Z.I."/>
            <person name="Land M.L."/>
            <person name="Lindell D."/>
            <person name="Post A.F."/>
            <person name="Regala W."/>
            <person name="Shah M."/>
            <person name="Shaw S.L."/>
            <person name="Steglich C."/>
            <person name="Sullivan M.B."/>
            <person name="Ting C.S."/>
            <person name="Tolonen A."/>
            <person name="Webb E.A."/>
            <person name="Zinser E.R."/>
            <person name="Chisholm S.W."/>
        </authorList>
    </citation>
    <scope>NUCLEOTIDE SEQUENCE [LARGE SCALE GENOMIC DNA]</scope>
    <source>
        <strain evidence="2">CCMP1986 / NIES-2087 / MED4</strain>
    </source>
</reference>
<protein>
    <submittedName>
        <fullName evidence="1">Uncharacterized protein</fullName>
    </submittedName>
</protein>
<sequence length="50" mass="6050">MQILIIPIGFILWYFAYESKPINNDEVTSLWEKENYVKRTKLLNILKESF</sequence>
<proteinExistence type="predicted"/>
<dbReference type="AlphaFoldDB" id="A8WIC6"/>